<evidence type="ECO:0000313" key="2">
    <source>
        <dbReference type="EMBL" id="MBA8954198.1"/>
    </source>
</evidence>
<evidence type="ECO:0008006" key="4">
    <source>
        <dbReference type="Google" id="ProtNLM"/>
    </source>
</evidence>
<dbReference type="AlphaFoldDB" id="A0A7W3LTT9"/>
<proteinExistence type="predicted"/>
<gene>
    <name evidence="2" type="ORF">HNR61_005852</name>
</gene>
<evidence type="ECO:0000256" key="1">
    <source>
        <dbReference type="SAM" id="SignalP"/>
    </source>
</evidence>
<dbReference type="EMBL" id="JACJIA010000008">
    <property type="protein sequence ID" value="MBA8954198.1"/>
    <property type="molecule type" value="Genomic_DNA"/>
</dbReference>
<organism evidence="2 3">
    <name type="scientific">Actinomadura namibiensis</name>
    <dbReference type="NCBI Taxonomy" id="182080"/>
    <lineage>
        <taxon>Bacteria</taxon>
        <taxon>Bacillati</taxon>
        <taxon>Actinomycetota</taxon>
        <taxon>Actinomycetes</taxon>
        <taxon>Streptosporangiales</taxon>
        <taxon>Thermomonosporaceae</taxon>
        <taxon>Actinomadura</taxon>
    </lineage>
</organism>
<dbReference type="RefSeq" id="WP_182846302.1">
    <property type="nucleotide sequence ID" value="NZ_BAAALP010000001.1"/>
</dbReference>
<keyword evidence="1" id="KW-0732">Signal</keyword>
<evidence type="ECO:0000313" key="3">
    <source>
        <dbReference type="Proteomes" id="UP000572680"/>
    </source>
</evidence>
<dbReference type="Proteomes" id="UP000572680">
    <property type="component" value="Unassembled WGS sequence"/>
</dbReference>
<sequence length="142" mass="15513">MQKMLSRLAVTAGAVTTVVALTPGVSLAAQDVMTTCGKTKDSMSDSRVPACRGKFFSERKKGTEALYLSDTSSDGRSVAVVYYRYDLKNIGPYYKTVTAGYYRNKQWTLKMREGTKIRFKVCTAKGGSIISSSCSRYVTGIA</sequence>
<keyword evidence="3" id="KW-1185">Reference proteome</keyword>
<feature type="signal peptide" evidence="1">
    <location>
        <begin position="1"/>
        <end position="28"/>
    </location>
</feature>
<feature type="chain" id="PRO_5030835294" description="Secreted protein" evidence="1">
    <location>
        <begin position="29"/>
        <end position="142"/>
    </location>
</feature>
<name>A0A7W3LTT9_ACTNM</name>
<accession>A0A7W3LTT9</accession>
<protein>
    <recommendedName>
        <fullName evidence="4">Secreted protein</fullName>
    </recommendedName>
</protein>
<comment type="caution">
    <text evidence="2">The sequence shown here is derived from an EMBL/GenBank/DDBJ whole genome shotgun (WGS) entry which is preliminary data.</text>
</comment>
<reference evidence="2 3" key="1">
    <citation type="submission" date="2020-08" db="EMBL/GenBank/DDBJ databases">
        <title>Genomic Encyclopedia of Type Strains, Phase IV (KMG-IV): sequencing the most valuable type-strain genomes for metagenomic binning, comparative biology and taxonomic classification.</title>
        <authorList>
            <person name="Goeker M."/>
        </authorList>
    </citation>
    <scope>NUCLEOTIDE SEQUENCE [LARGE SCALE GENOMIC DNA]</scope>
    <source>
        <strain evidence="2 3">DSM 44197</strain>
    </source>
</reference>